<dbReference type="Proteomes" id="UP000248544">
    <property type="component" value="Unassembled WGS sequence"/>
</dbReference>
<sequence>MPSVAELVESEVARVSQAVRARGVELEQEGAVQLVRYAPLVVTAEVDDAAARVELTIVEGSLCWFCTCAEGRSGAFCGHCAATALVACQRKGSLARSGQSPSP</sequence>
<comment type="caution">
    <text evidence="3">The sequence shown here is derived from an EMBL/GenBank/DDBJ whole genome shotgun (WGS) entry which is preliminary data.</text>
</comment>
<evidence type="ECO:0000256" key="1">
    <source>
        <dbReference type="PROSITE-ProRule" id="PRU00325"/>
    </source>
</evidence>
<feature type="domain" description="SWIM-type" evidence="2">
    <location>
        <begin position="51"/>
        <end position="88"/>
    </location>
</feature>
<dbReference type="InterPro" id="IPR007527">
    <property type="entry name" value="Znf_SWIM"/>
</dbReference>
<evidence type="ECO:0000313" key="4">
    <source>
        <dbReference type="Proteomes" id="UP000248544"/>
    </source>
</evidence>
<evidence type="ECO:0000313" key="3">
    <source>
        <dbReference type="EMBL" id="PZG55773.1"/>
    </source>
</evidence>
<dbReference type="GO" id="GO:0008270">
    <property type="term" value="F:zinc ion binding"/>
    <property type="evidence" value="ECO:0007669"/>
    <property type="project" value="UniProtKB-KW"/>
</dbReference>
<keyword evidence="1" id="KW-0862">Zinc</keyword>
<dbReference type="PROSITE" id="PS50966">
    <property type="entry name" value="ZF_SWIM"/>
    <property type="match status" value="1"/>
</dbReference>
<dbReference type="EMBL" id="POUA01000011">
    <property type="protein sequence ID" value="PZG55773.1"/>
    <property type="molecule type" value="Genomic_DNA"/>
</dbReference>
<gene>
    <name evidence="3" type="ORF">C1I98_02600</name>
</gene>
<keyword evidence="1" id="KW-0479">Metal-binding</keyword>
<name>A0A2W2H7B5_9ACTN</name>
<reference evidence="3 4" key="1">
    <citation type="submission" date="2018-01" db="EMBL/GenBank/DDBJ databases">
        <title>Draft genome sequence of Sphaerisporangium sp. 7K107.</title>
        <authorList>
            <person name="Sahin N."/>
            <person name="Saygin H."/>
            <person name="Ay H."/>
        </authorList>
    </citation>
    <scope>NUCLEOTIDE SEQUENCE [LARGE SCALE GENOMIC DNA]</scope>
    <source>
        <strain evidence="3 4">7K107</strain>
    </source>
</reference>
<organism evidence="3 4">
    <name type="scientific">Spongiactinospora gelatinilytica</name>
    <dbReference type="NCBI Taxonomy" id="2666298"/>
    <lineage>
        <taxon>Bacteria</taxon>
        <taxon>Bacillati</taxon>
        <taxon>Actinomycetota</taxon>
        <taxon>Actinomycetes</taxon>
        <taxon>Streptosporangiales</taxon>
        <taxon>Streptosporangiaceae</taxon>
        <taxon>Spongiactinospora</taxon>
    </lineage>
</organism>
<keyword evidence="1" id="KW-0863">Zinc-finger</keyword>
<evidence type="ECO:0000259" key="2">
    <source>
        <dbReference type="PROSITE" id="PS50966"/>
    </source>
</evidence>
<keyword evidence="4" id="KW-1185">Reference proteome</keyword>
<dbReference type="RefSeq" id="WP_111165436.1">
    <property type="nucleotide sequence ID" value="NZ_POUA01000011.1"/>
</dbReference>
<accession>A0A2W2H7B5</accession>
<dbReference type="AlphaFoldDB" id="A0A2W2H7B5"/>
<protein>
    <recommendedName>
        <fullName evidence="2">SWIM-type domain-containing protein</fullName>
    </recommendedName>
</protein>
<proteinExistence type="predicted"/>